<evidence type="ECO:0000256" key="8">
    <source>
        <dbReference type="ARBA" id="ARBA00023239"/>
    </source>
</evidence>
<evidence type="ECO:0000256" key="2">
    <source>
        <dbReference type="ARBA" id="ARBA00001933"/>
    </source>
</evidence>
<dbReference type="InterPro" id="IPR036052">
    <property type="entry name" value="TrpB-like_PALP_sf"/>
</dbReference>
<dbReference type="PANTHER" id="PTHR43050:SF1">
    <property type="entry name" value="SERINE RACEMASE"/>
    <property type="match status" value="1"/>
</dbReference>
<accession>A0A6J4U677</accession>
<evidence type="ECO:0000256" key="7">
    <source>
        <dbReference type="ARBA" id="ARBA00022898"/>
    </source>
</evidence>
<evidence type="ECO:0000259" key="9">
    <source>
        <dbReference type="Pfam" id="PF00291"/>
    </source>
</evidence>
<evidence type="ECO:0000256" key="1">
    <source>
        <dbReference type="ARBA" id="ARBA00001913"/>
    </source>
</evidence>
<dbReference type="GO" id="GO:0070179">
    <property type="term" value="P:D-serine biosynthetic process"/>
    <property type="evidence" value="ECO:0007669"/>
    <property type="project" value="TreeGrafter"/>
</dbReference>
<feature type="domain" description="Tryptophan synthase beta chain-like PALP" evidence="9">
    <location>
        <begin position="47"/>
        <end position="334"/>
    </location>
</feature>
<dbReference type="InterPro" id="IPR000634">
    <property type="entry name" value="Ser/Thr_deHydtase_PyrdxlP-BS"/>
</dbReference>
<organism evidence="10">
    <name type="scientific">uncultured Thermomicrobiales bacterium</name>
    <dbReference type="NCBI Taxonomy" id="1645740"/>
    <lineage>
        <taxon>Bacteria</taxon>
        <taxon>Pseudomonadati</taxon>
        <taxon>Thermomicrobiota</taxon>
        <taxon>Thermomicrobia</taxon>
        <taxon>Thermomicrobiales</taxon>
        <taxon>environmental samples</taxon>
    </lineage>
</organism>
<comment type="cofactor">
    <cofactor evidence="3">
        <name>Mn(2+)</name>
        <dbReference type="ChEBI" id="CHEBI:29035"/>
    </cofactor>
</comment>
<keyword evidence="6" id="KW-0460">Magnesium</keyword>
<dbReference type="SUPFAM" id="SSF53686">
    <property type="entry name" value="Tryptophan synthase beta subunit-like PLP-dependent enzymes"/>
    <property type="match status" value="1"/>
</dbReference>
<dbReference type="FunFam" id="3.40.50.1100:FF:000007">
    <property type="entry name" value="L-threonine dehydratase catabolic TdcB"/>
    <property type="match status" value="1"/>
</dbReference>
<comment type="cofactor">
    <cofactor evidence="1">
        <name>Ca(2+)</name>
        <dbReference type="ChEBI" id="CHEBI:29108"/>
    </cofactor>
</comment>
<evidence type="ECO:0000256" key="4">
    <source>
        <dbReference type="ARBA" id="ARBA00001946"/>
    </source>
</evidence>
<comment type="cofactor">
    <cofactor evidence="4">
        <name>Mg(2+)</name>
        <dbReference type="ChEBI" id="CHEBI:18420"/>
    </cofactor>
</comment>
<proteinExistence type="inferred from homology"/>
<dbReference type="GO" id="GO:0005524">
    <property type="term" value="F:ATP binding"/>
    <property type="evidence" value="ECO:0007669"/>
    <property type="project" value="TreeGrafter"/>
</dbReference>
<evidence type="ECO:0000313" key="10">
    <source>
        <dbReference type="EMBL" id="CAA9539290.1"/>
    </source>
</evidence>
<protein>
    <submittedName>
        <fullName evidence="10">Threonine dehydratase, catabolic</fullName>
        <ecNumber evidence="10">4.3.1.19</ecNumber>
    </submittedName>
</protein>
<name>A0A6J4U677_9BACT</name>
<evidence type="ECO:0000256" key="6">
    <source>
        <dbReference type="ARBA" id="ARBA00022842"/>
    </source>
</evidence>
<dbReference type="AlphaFoldDB" id="A0A6J4U677"/>
<dbReference type="Pfam" id="PF00291">
    <property type="entry name" value="PALP"/>
    <property type="match status" value="1"/>
</dbReference>
<dbReference type="GO" id="GO:0004794">
    <property type="term" value="F:threonine deaminase activity"/>
    <property type="evidence" value="ECO:0007669"/>
    <property type="project" value="UniProtKB-EC"/>
</dbReference>
<comment type="cofactor">
    <cofactor evidence="2">
        <name>pyridoxal 5'-phosphate</name>
        <dbReference type="ChEBI" id="CHEBI:597326"/>
    </cofactor>
</comment>
<evidence type="ECO:0000256" key="3">
    <source>
        <dbReference type="ARBA" id="ARBA00001936"/>
    </source>
</evidence>
<gene>
    <name evidence="10" type="ORF">AVDCRST_MAG73-1746</name>
</gene>
<dbReference type="GO" id="GO:0030378">
    <property type="term" value="F:serine racemase activity"/>
    <property type="evidence" value="ECO:0007669"/>
    <property type="project" value="TreeGrafter"/>
</dbReference>
<dbReference type="InterPro" id="IPR001926">
    <property type="entry name" value="TrpB-like_PALP"/>
</dbReference>
<dbReference type="EC" id="4.3.1.19" evidence="10"/>
<dbReference type="PROSITE" id="PS00165">
    <property type="entry name" value="DEHYDRATASE_SER_THR"/>
    <property type="match status" value="1"/>
</dbReference>
<dbReference type="Gene3D" id="3.40.50.1100">
    <property type="match status" value="2"/>
</dbReference>
<dbReference type="GO" id="GO:0018114">
    <property type="term" value="F:threonine racemase activity"/>
    <property type="evidence" value="ECO:0007669"/>
    <property type="project" value="TreeGrafter"/>
</dbReference>
<evidence type="ECO:0000256" key="5">
    <source>
        <dbReference type="ARBA" id="ARBA00010869"/>
    </source>
</evidence>
<dbReference type="GO" id="GO:0000287">
    <property type="term" value="F:magnesium ion binding"/>
    <property type="evidence" value="ECO:0007669"/>
    <property type="project" value="TreeGrafter"/>
</dbReference>
<reference evidence="10" key="1">
    <citation type="submission" date="2020-02" db="EMBL/GenBank/DDBJ databases">
        <authorList>
            <person name="Meier V. D."/>
        </authorList>
    </citation>
    <scope>NUCLEOTIDE SEQUENCE</scope>
    <source>
        <strain evidence="10">AVDCRST_MAG73</strain>
    </source>
</reference>
<keyword evidence="8 10" id="KW-0456">Lyase</keyword>
<comment type="similarity">
    <text evidence="5">Belongs to the serine/threonine dehydratase family.</text>
</comment>
<dbReference type="GO" id="GO:0003941">
    <property type="term" value="F:L-serine ammonia-lyase activity"/>
    <property type="evidence" value="ECO:0007669"/>
    <property type="project" value="TreeGrafter"/>
</dbReference>
<keyword evidence="7" id="KW-0663">Pyridoxal phosphate</keyword>
<dbReference type="FunFam" id="3.40.50.1100:FF:000005">
    <property type="entry name" value="Threonine dehydratase catabolic"/>
    <property type="match status" value="1"/>
</dbReference>
<dbReference type="GO" id="GO:0030170">
    <property type="term" value="F:pyridoxal phosphate binding"/>
    <property type="evidence" value="ECO:0007669"/>
    <property type="project" value="InterPro"/>
</dbReference>
<dbReference type="PANTHER" id="PTHR43050">
    <property type="entry name" value="SERINE / THREONINE RACEMASE FAMILY MEMBER"/>
    <property type="match status" value="1"/>
</dbReference>
<sequence>MATPPTTVTAPDAAVSTAAVPEPAIALDQEPVVTFDDVLAARERLAPHLPPTPLLRSTTLGRLSGTALWLKAEHLQRTGSFKARGALNAVLQLSPAQRARGLVTLSAGNHGQALAWAASLVGARCVVFVPATAVPTKVAAIRSHGAETRFAPSMVELFAEMEAHRAAQGLHFVAPFGDPAIVAGQGTAGLELVEQCPDVEQVVVCVGGGGLISGVALAVKGLRPGVRVVGVEPEGADVVGRSLAAGRCLSMGQMTTIADGLAAPFAAPLCQRVIADNVDDLVTVTDDELVEALRLILERAKQLVEPAGAAAVAALLTGKAGVAQGAATVATLSGGNVDLGRLKGLL</sequence>
<dbReference type="EMBL" id="CADCWE010000109">
    <property type="protein sequence ID" value="CAA9539290.1"/>
    <property type="molecule type" value="Genomic_DNA"/>
</dbReference>
<dbReference type="CDD" id="cd01562">
    <property type="entry name" value="Thr-dehyd"/>
    <property type="match status" value="1"/>
</dbReference>